<dbReference type="EMBL" id="CAFBMH010000033">
    <property type="protein sequence ID" value="CAB4906105.1"/>
    <property type="molecule type" value="Genomic_DNA"/>
</dbReference>
<dbReference type="NCBIfam" id="TIGR01509">
    <property type="entry name" value="HAD-SF-IA-v3"/>
    <property type="match status" value="1"/>
</dbReference>
<evidence type="ECO:0000313" key="1">
    <source>
        <dbReference type="EMBL" id="CAB4750838.1"/>
    </source>
</evidence>
<dbReference type="InterPro" id="IPR023198">
    <property type="entry name" value="PGP-like_dom2"/>
</dbReference>
<dbReference type="InterPro" id="IPR023214">
    <property type="entry name" value="HAD_sf"/>
</dbReference>
<dbReference type="Gene3D" id="1.10.150.240">
    <property type="entry name" value="Putative phosphatase, domain 2"/>
    <property type="match status" value="1"/>
</dbReference>
<dbReference type="AlphaFoldDB" id="A0A6J6TUP1"/>
<dbReference type="Pfam" id="PF13419">
    <property type="entry name" value="HAD_2"/>
    <property type="match status" value="1"/>
</dbReference>
<sequence>MCVMHPRSPSIELVVFDFDGTILDTEWPHFTAVRDTFVRYGAELTLDQWQHRVGRADHPHWSTLLADALGAASMSGNRVKVDLDAMIAECRARKDAATLAELVRPGVIELFDRAEQAGVAIAVASSSPRDWVEPNLERLGLLGRVHAVRTRDDVPRAKPWPDVYAAACVAVGVGAPAAVAIEDSHHGLAAAVAAGLPCIVVPNRVTTGQDFALASLVVESLVAVRRGTLGLP</sequence>
<proteinExistence type="predicted"/>
<accession>A0A6J6TUP1</accession>
<dbReference type="InterPro" id="IPR041492">
    <property type="entry name" value="HAD_2"/>
</dbReference>
<evidence type="ECO:0000313" key="2">
    <source>
        <dbReference type="EMBL" id="CAB4906105.1"/>
    </source>
</evidence>
<dbReference type="SFLD" id="SFLDG01129">
    <property type="entry name" value="C1.5:_HAD__Beta-PGM__Phosphata"/>
    <property type="match status" value="1"/>
</dbReference>
<dbReference type="InterPro" id="IPR006439">
    <property type="entry name" value="HAD-SF_hydro_IA"/>
</dbReference>
<dbReference type="SUPFAM" id="SSF56784">
    <property type="entry name" value="HAD-like"/>
    <property type="match status" value="1"/>
</dbReference>
<dbReference type="SFLD" id="SFLDS00003">
    <property type="entry name" value="Haloacid_Dehalogenase"/>
    <property type="match status" value="1"/>
</dbReference>
<dbReference type="PANTHER" id="PTHR18901:SF38">
    <property type="entry name" value="PSEUDOURIDINE-5'-PHOSPHATASE"/>
    <property type="match status" value="1"/>
</dbReference>
<dbReference type="PANTHER" id="PTHR18901">
    <property type="entry name" value="2-DEOXYGLUCOSE-6-PHOSPHATE PHOSPHATASE 2"/>
    <property type="match status" value="1"/>
</dbReference>
<organism evidence="1">
    <name type="scientific">freshwater metagenome</name>
    <dbReference type="NCBI Taxonomy" id="449393"/>
    <lineage>
        <taxon>unclassified sequences</taxon>
        <taxon>metagenomes</taxon>
        <taxon>ecological metagenomes</taxon>
    </lineage>
</organism>
<name>A0A6J6TUP1_9ZZZZ</name>
<protein>
    <submittedName>
        <fullName evidence="1">Unannotated protein</fullName>
    </submittedName>
</protein>
<dbReference type="Gene3D" id="3.40.50.1000">
    <property type="entry name" value="HAD superfamily/HAD-like"/>
    <property type="match status" value="1"/>
</dbReference>
<gene>
    <name evidence="1" type="ORF">UFOPK2754_01796</name>
    <name evidence="2" type="ORF">UFOPK3543_01149</name>
</gene>
<reference evidence="1" key="1">
    <citation type="submission" date="2020-05" db="EMBL/GenBank/DDBJ databases">
        <authorList>
            <person name="Chiriac C."/>
            <person name="Salcher M."/>
            <person name="Ghai R."/>
            <person name="Kavagutti S V."/>
        </authorList>
    </citation>
    <scope>NUCLEOTIDE SEQUENCE</scope>
</reference>
<dbReference type="InterPro" id="IPR036412">
    <property type="entry name" value="HAD-like_sf"/>
</dbReference>
<dbReference type="EMBL" id="CAEZYR010000065">
    <property type="protein sequence ID" value="CAB4750838.1"/>
    <property type="molecule type" value="Genomic_DNA"/>
</dbReference>